<keyword evidence="2" id="KW-0012">Acyltransferase</keyword>
<evidence type="ECO:0000313" key="5">
    <source>
        <dbReference type="Proteomes" id="UP001549321"/>
    </source>
</evidence>
<evidence type="ECO:0000256" key="2">
    <source>
        <dbReference type="ARBA" id="ARBA00023315"/>
    </source>
</evidence>
<dbReference type="CDD" id="cd04301">
    <property type="entry name" value="NAT_SF"/>
    <property type="match status" value="1"/>
</dbReference>
<gene>
    <name evidence="4" type="ORF">ABIE08_002560</name>
</gene>
<dbReference type="Proteomes" id="UP001549321">
    <property type="component" value="Unassembled WGS sequence"/>
</dbReference>
<evidence type="ECO:0000259" key="3">
    <source>
        <dbReference type="PROSITE" id="PS51186"/>
    </source>
</evidence>
<keyword evidence="1" id="KW-0808">Transferase</keyword>
<dbReference type="SUPFAM" id="SSF55729">
    <property type="entry name" value="Acyl-CoA N-acyltransferases (Nat)"/>
    <property type="match status" value="1"/>
</dbReference>
<dbReference type="Gene3D" id="3.40.630.30">
    <property type="match status" value="1"/>
</dbReference>
<proteinExistence type="predicted"/>
<dbReference type="EMBL" id="JBEPSM010000001">
    <property type="protein sequence ID" value="MET4634647.1"/>
    <property type="molecule type" value="Genomic_DNA"/>
</dbReference>
<comment type="caution">
    <text evidence="4">The sequence shown here is derived from an EMBL/GenBank/DDBJ whole genome shotgun (WGS) entry which is preliminary data.</text>
</comment>
<dbReference type="InterPro" id="IPR000182">
    <property type="entry name" value="GNAT_dom"/>
</dbReference>
<dbReference type="InterPro" id="IPR050832">
    <property type="entry name" value="Bact_Acetyltransf"/>
</dbReference>
<dbReference type="RefSeq" id="WP_354551462.1">
    <property type="nucleotide sequence ID" value="NZ_JBEPSM010000001.1"/>
</dbReference>
<evidence type="ECO:0000256" key="1">
    <source>
        <dbReference type="ARBA" id="ARBA00022679"/>
    </source>
</evidence>
<name>A0ABV2R062_9HYPH</name>
<dbReference type="PROSITE" id="PS51186">
    <property type="entry name" value="GNAT"/>
    <property type="match status" value="1"/>
</dbReference>
<organism evidence="4 5">
    <name type="scientific">Kaistia defluvii</name>
    <dbReference type="NCBI Taxonomy" id="410841"/>
    <lineage>
        <taxon>Bacteria</taxon>
        <taxon>Pseudomonadati</taxon>
        <taxon>Pseudomonadota</taxon>
        <taxon>Alphaproteobacteria</taxon>
        <taxon>Hyphomicrobiales</taxon>
        <taxon>Kaistiaceae</taxon>
        <taxon>Kaistia</taxon>
    </lineage>
</organism>
<sequence>MNRPPRRGGPDDRLAIEALQQAAYARNRARLGVEPLPLLADYARLFDTHEFWVLDGVTAPRGLLVLEKRPKDLLVWSVAVSPVAQGQGVGNRLLEFAETRARELRRWKLRLYTGEKLVENIAWYQRHGYAIEGREVLEDRTIVHMLKTIDKNTGGIS</sequence>
<dbReference type="Pfam" id="PF13508">
    <property type="entry name" value="Acetyltransf_7"/>
    <property type="match status" value="1"/>
</dbReference>
<reference evidence="4 5" key="1">
    <citation type="submission" date="2024-06" db="EMBL/GenBank/DDBJ databases">
        <title>Sorghum-associated microbial communities from plants grown in Nebraska, USA.</title>
        <authorList>
            <person name="Schachtman D."/>
        </authorList>
    </citation>
    <scope>NUCLEOTIDE SEQUENCE [LARGE SCALE GENOMIC DNA]</scope>
    <source>
        <strain evidence="4 5">3207</strain>
    </source>
</reference>
<dbReference type="InterPro" id="IPR016181">
    <property type="entry name" value="Acyl_CoA_acyltransferase"/>
</dbReference>
<feature type="domain" description="N-acetyltransferase" evidence="3">
    <location>
        <begin position="1"/>
        <end position="150"/>
    </location>
</feature>
<evidence type="ECO:0000313" key="4">
    <source>
        <dbReference type="EMBL" id="MET4634647.1"/>
    </source>
</evidence>
<dbReference type="PANTHER" id="PTHR43877">
    <property type="entry name" value="AMINOALKYLPHOSPHONATE N-ACETYLTRANSFERASE-RELATED-RELATED"/>
    <property type="match status" value="1"/>
</dbReference>
<keyword evidence="5" id="KW-1185">Reference proteome</keyword>
<protein>
    <submittedName>
        <fullName evidence="4">GNAT superfamily N-acetyltransferase</fullName>
    </submittedName>
</protein>
<accession>A0ABV2R062</accession>